<dbReference type="RefSeq" id="WP_129878129.1">
    <property type="nucleotide sequence ID" value="NZ_SEWG01000010.1"/>
</dbReference>
<evidence type="ECO:0000313" key="2">
    <source>
        <dbReference type="EMBL" id="RYU86161.1"/>
    </source>
</evidence>
<comment type="caution">
    <text evidence="2">The sequence shown here is derived from an EMBL/GenBank/DDBJ whole genome shotgun (WGS) entry which is preliminary data.</text>
</comment>
<dbReference type="GO" id="GO:0019867">
    <property type="term" value="C:outer membrane"/>
    <property type="evidence" value="ECO:0007669"/>
    <property type="project" value="InterPro"/>
</dbReference>
<reference evidence="2 3" key="1">
    <citation type="submission" date="2019-02" db="EMBL/GenBank/DDBJ databases">
        <title>Bacterial novel species Mucilaginibacter sp. 17JY9-4 isolated from soil.</title>
        <authorList>
            <person name="Jung H.-Y."/>
        </authorList>
    </citation>
    <scope>NUCLEOTIDE SEQUENCE [LARGE SCALE GENOMIC DNA]</scope>
    <source>
        <strain evidence="2 3">17JY9-4</strain>
    </source>
</reference>
<dbReference type="EMBL" id="SEWG01000010">
    <property type="protein sequence ID" value="RYU86161.1"/>
    <property type="molecule type" value="Genomic_DNA"/>
</dbReference>
<name>A0A4Q5LIX7_9SPHI</name>
<dbReference type="GO" id="GO:0043165">
    <property type="term" value="P:Gram-negative-bacterium-type cell outer membrane assembly"/>
    <property type="evidence" value="ECO:0007669"/>
    <property type="project" value="InterPro"/>
</dbReference>
<keyword evidence="3" id="KW-1185">Reference proteome</keyword>
<dbReference type="Pfam" id="PF04390">
    <property type="entry name" value="LptE"/>
    <property type="match status" value="1"/>
</dbReference>
<evidence type="ECO:0008006" key="4">
    <source>
        <dbReference type="Google" id="ProtNLM"/>
    </source>
</evidence>
<dbReference type="OrthoDB" id="9790776at2"/>
<evidence type="ECO:0000313" key="3">
    <source>
        <dbReference type="Proteomes" id="UP000293331"/>
    </source>
</evidence>
<sequence length="185" mass="20638">MRKRLFLSLITMCSVVMLFNSCAYKLSLNGASIPLDLKTIDIQFFENNAPLVVSTLSQTFTEALKSRIRSQTSISIVRSEADAVMSGAIVGYNIAPVSIQATNNNAPPIAGASRLTITVQVKYVKYLYNKEGKRTDDPDKILSFEESFTKYKEFTGESSSQEQALIQDIVKQLTDDIFNRAFANW</sequence>
<keyword evidence="1" id="KW-0732">Signal</keyword>
<dbReference type="Proteomes" id="UP000293331">
    <property type="component" value="Unassembled WGS sequence"/>
</dbReference>
<dbReference type="InterPro" id="IPR007485">
    <property type="entry name" value="LPS_assembly_LptE"/>
</dbReference>
<gene>
    <name evidence="2" type="ORF">EWM62_18310</name>
</gene>
<protein>
    <recommendedName>
        <fullName evidence="4">LptE family protein</fullName>
    </recommendedName>
</protein>
<feature type="chain" id="PRO_5020927438" description="LptE family protein" evidence="1">
    <location>
        <begin position="24"/>
        <end position="185"/>
    </location>
</feature>
<evidence type="ECO:0000256" key="1">
    <source>
        <dbReference type="SAM" id="SignalP"/>
    </source>
</evidence>
<proteinExistence type="predicted"/>
<dbReference type="AlphaFoldDB" id="A0A4Q5LIX7"/>
<feature type="signal peptide" evidence="1">
    <location>
        <begin position="1"/>
        <end position="23"/>
    </location>
</feature>
<accession>A0A4Q5LIX7</accession>
<organism evidence="2 3">
    <name type="scientific">Mucilaginibacter terrigena</name>
    <dbReference type="NCBI Taxonomy" id="2492395"/>
    <lineage>
        <taxon>Bacteria</taxon>
        <taxon>Pseudomonadati</taxon>
        <taxon>Bacteroidota</taxon>
        <taxon>Sphingobacteriia</taxon>
        <taxon>Sphingobacteriales</taxon>
        <taxon>Sphingobacteriaceae</taxon>
        <taxon>Mucilaginibacter</taxon>
    </lineage>
</organism>